<reference evidence="2" key="1">
    <citation type="submission" date="2022-12" db="EMBL/GenBank/DDBJ databases">
        <authorList>
            <person name="Krivoruchko A.V."/>
            <person name="Elkin A."/>
        </authorList>
    </citation>
    <scope>NUCLEOTIDE SEQUENCE</scope>
    <source>
        <strain evidence="2">IEGM 1388</strain>
    </source>
</reference>
<dbReference type="Proteomes" id="UP001067235">
    <property type="component" value="Unassembled WGS sequence"/>
</dbReference>
<evidence type="ECO:0000313" key="3">
    <source>
        <dbReference type="Proteomes" id="UP001067235"/>
    </source>
</evidence>
<sequence>MSDWVHKIKEEAKGFVAKAEQEFTVLEGVDGVDPLDKRAGDVEAHEAESAPKPE</sequence>
<dbReference type="EMBL" id="JAPWIE010000008">
    <property type="protein sequence ID" value="MCZ4553182.1"/>
    <property type="molecule type" value="Genomic_DNA"/>
</dbReference>
<organism evidence="2 3">
    <name type="scientific">Gordonia rubripertincta</name>
    <name type="common">Rhodococcus corallinus</name>
    <dbReference type="NCBI Taxonomy" id="36822"/>
    <lineage>
        <taxon>Bacteria</taxon>
        <taxon>Bacillati</taxon>
        <taxon>Actinomycetota</taxon>
        <taxon>Actinomycetes</taxon>
        <taxon>Mycobacteriales</taxon>
        <taxon>Gordoniaceae</taxon>
        <taxon>Gordonia</taxon>
    </lineage>
</organism>
<gene>
    <name evidence="2" type="ORF">O4213_24580</name>
</gene>
<evidence type="ECO:0000256" key="1">
    <source>
        <dbReference type="SAM" id="MobiDB-lite"/>
    </source>
</evidence>
<comment type="caution">
    <text evidence="2">The sequence shown here is derived from an EMBL/GenBank/DDBJ whole genome shotgun (WGS) entry which is preliminary data.</text>
</comment>
<accession>A0ABT4N1P2</accession>
<proteinExistence type="predicted"/>
<evidence type="ECO:0000313" key="2">
    <source>
        <dbReference type="EMBL" id="MCZ4553182.1"/>
    </source>
</evidence>
<dbReference type="RefSeq" id="WP_168176670.1">
    <property type="nucleotide sequence ID" value="NZ_JAPWIE010000008.1"/>
</dbReference>
<feature type="compositionally biased region" description="Basic and acidic residues" evidence="1">
    <location>
        <begin position="34"/>
        <end position="54"/>
    </location>
</feature>
<keyword evidence="3" id="KW-1185">Reference proteome</keyword>
<name>A0ABT4N1P2_GORRU</name>
<protein>
    <recommendedName>
        <fullName evidence="4">CsbD family protein</fullName>
    </recommendedName>
</protein>
<evidence type="ECO:0008006" key="4">
    <source>
        <dbReference type="Google" id="ProtNLM"/>
    </source>
</evidence>
<feature type="region of interest" description="Disordered" evidence="1">
    <location>
        <begin position="31"/>
        <end position="54"/>
    </location>
</feature>